<comment type="caution">
    <text evidence="4">The sequence shown here is derived from an EMBL/GenBank/DDBJ whole genome shotgun (WGS) entry which is preliminary data.</text>
</comment>
<gene>
    <name evidence="4" type="ORF">OJ962_25475</name>
</gene>
<dbReference type="InterPro" id="IPR011659">
    <property type="entry name" value="WD40"/>
</dbReference>
<reference evidence="4" key="1">
    <citation type="submission" date="2022-10" db="EMBL/GenBank/DDBJ databases">
        <title>The WGS of Solirubrobacter sp. CPCC 204708.</title>
        <authorList>
            <person name="Jiang Z."/>
        </authorList>
    </citation>
    <scope>NUCLEOTIDE SEQUENCE</scope>
    <source>
        <strain evidence="4">CPCC 204708</strain>
    </source>
</reference>
<dbReference type="InterPro" id="IPR011049">
    <property type="entry name" value="Serralysin-like_metalloprot_C"/>
</dbReference>
<sequence>MRFARAAALVIVGAAVVPAYAQAGFPGRNGQLAVGGQVVNPDGTGLRPLVDGSRVRWSPDGMRIVYVPRTGGIAVAKGDGSDVRIISTSVVDRDPTWSPDGGRIAFSRQVFGGPPSTQVFTAAADGSDVRQVTQLTPGSSSPESRVMSDWSPDGATIAYTLLNLRGCGGLLGARTDGGPAPLPVDVVIPARAEDPDWAPDGSGVAYGRANCGPLPFGSSLIGPDRRVLVRLDKDDCGPIGPTCRWYYNTSPAVAPQGGVIAYSQAFTGGPGGTGSNVRMINVDGTGDRHLMDGTGPLDWRPLRQSAPAGACRAPGAIVGTGRDDVLVGTAGDDVICGGGGSDVMLGGDGDDLLVGGVGRDSIAGGPGLDRLCGDGGGDTLHGNAGDDVLAGGAARDLISGDDGADSLITDDDGGTRDDGTQVSRVDLLLRD</sequence>
<evidence type="ECO:0000256" key="3">
    <source>
        <dbReference type="SAM" id="SignalP"/>
    </source>
</evidence>
<protein>
    <submittedName>
        <fullName evidence="4">PD40 domain-containing protein</fullName>
    </submittedName>
</protein>
<dbReference type="PANTHER" id="PTHR36842">
    <property type="entry name" value="PROTEIN TOLB HOMOLOG"/>
    <property type="match status" value="1"/>
</dbReference>
<keyword evidence="3" id="KW-0732">Signal</keyword>
<dbReference type="RefSeq" id="WP_202956999.1">
    <property type="nucleotide sequence ID" value="NZ_JAPCID010000046.1"/>
</dbReference>
<dbReference type="InterPro" id="IPR011042">
    <property type="entry name" value="6-blade_b-propeller_TolB-like"/>
</dbReference>
<dbReference type="SUPFAM" id="SSF51120">
    <property type="entry name" value="beta-Roll"/>
    <property type="match status" value="1"/>
</dbReference>
<dbReference type="Gene3D" id="2.120.10.30">
    <property type="entry name" value="TolB, C-terminal domain"/>
    <property type="match status" value="1"/>
</dbReference>
<dbReference type="Pfam" id="PF07676">
    <property type="entry name" value="PD40"/>
    <property type="match status" value="1"/>
</dbReference>
<dbReference type="Proteomes" id="UP001147700">
    <property type="component" value="Unassembled WGS sequence"/>
</dbReference>
<dbReference type="SUPFAM" id="SSF69304">
    <property type="entry name" value="Tricorn protease N-terminal domain"/>
    <property type="match status" value="1"/>
</dbReference>
<dbReference type="PROSITE" id="PS00330">
    <property type="entry name" value="HEMOLYSIN_CALCIUM"/>
    <property type="match status" value="3"/>
</dbReference>
<proteinExistence type="inferred from homology"/>
<dbReference type="PANTHER" id="PTHR36842:SF1">
    <property type="entry name" value="PROTEIN TOLB"/>
    <property type="match status" value="1"/>
</dbReference>
<feature type="region of interest" description="Disordered" evidence="2">
    <location>
        <begin position="401"/>
        <end position="420"/>
    </location>
</feature>
<dbReference type="Gene3D" id="2.150.10.10">
    <property type="entry name" value="Serralysin-like metalloprotease, C-terminal"/>
    <property type="match status" value="2"/>
</dbReference>
<organism evidence="4 5">
    <name type="scientific">Solirubrobacter deserti</name>
    <dbReference type="NCBI Taxonomy" id="2282478"/>
    <lineage>
        <taxon>Bacteria</taxon>
        <taxon>Bacillati</taxon>
        <taxon>Actinomycetota</taxon>
        <taxon>Thermoleophilia</taxon>
        <taxon>Solirubrobacterales</taxon>
        <taxon>Solirubrobacteraceae</taxon>
        <taxon>Solirubrobacter</taxon>
    </lineage>
</organism>
<keyword evidence="5" id="KW-1185">Reference proteome</keyword>
<dbReference type="PRINTS" id="PR00313">
    <property type="entry name" value="CABNDNGRPT"/>
</dbReference>
<comment type="similarity">
    <text evidence="1">Belongs to the TolB family.</text>
</comment>
<evidence type="ECO:0000256" key="1">
    <source>
        <dbReference type="ARBA" id="ARBA00009820"/>
    </source>
</evidence>
<dbReference type="EMBL" id="JAPCID010000046">
    <property type="protein sequence ID" value="MDA0140872.1"/>
    <property type="molecule type" value="Genomic_DNA"/>
</dbReference>
<evidence type="ECO:0000256" key="2">
    <source>
        <dbReference type="SAM" id="MobiDB-lite"/>
    </source>
</evidence>
<feature type="signal peptide" evidence="3">
    <location>
        <begin position="1"/>
        <end position="21"/>
    </location>
</feature>
<dbReference type="Pfam" id="PF00353">
    <property type="entry name" value="HemolysinCabind"/>
    <property type="match status" value="2"/>
</dbReference>
<feature type="chain" id="PRO_5047216066" evidence="3">
    <location>
        <begin position="22"/>
        <end position="431"/>
    </location>
</feature>
<evidence type="ECO:0000313" key="5">
    <source>
        <dbReference type="Proteomes" id="UP001147700"/>
    </source>
</evidence>
<feature type="compositionally biased region" description="Acidic residues" evidence="2">
    <location>
        <begin position="402"/>
        <end position="412"/>
    </location>
</feature>
<accession>A0ABT4RQN1</accession>
<dbReference type="InterPro" id="IPR018511">
    <property type="entry name" value="Hemolysin-typ_Ca-bd_CS"/>
</dbReference>
<evidence type="ECO:0000313" key="4">
    <source>
        <dbReference type="EMBL" id="MDA0140872.1"/>
    </source>
</evidence>
<name>A0ABT4RQN1_9ACTN</name>
<dbReference type="InterPro" id="IPR001343">
    <property type="entry name" value="Hemolysn_Ca-bd"/>
</dbReference>